<organism evidence="1 2">
    <name type="scientific">Jannaschia aquimarina</name>
    <dbReference type="NCBI Taxonomy" id="935700"/>
    <lineage>
        <taxon>Bacteria</taxon>
        <taxon>Pseudomonadati</taxon>
        <taxon>Pseudomonadota</taxon>
        <taxon>Alphaproteobacteria</taxon>
        <taxon>Rhodobacterales</taxon>
        <taxon>Roseobacteraceae</taxon>
        <taxon>Jannaschia</taxon>
    </lineage>
</organism>
<comment type="caution">
    <text evidence="1">The sequence shown here is derived from an EMBL/GenBank/DDBJ whole genome shotgun (WGS) entry which is preliminary data.</text>
</comment>
<dbReference type="PATRIC" id="fig|935700.4.peg.4003"/>
<dbReference type="RefSeq" id="WP_043920632.1">
    <property type="nucleotide sequence ID" value="NZ_FZPF01000018.1"/>
</dbReference>
<reference evidence="1 2" key="1">
    <citation type="submission" date="2015-02" db="EMBL/GenBank/DDBJ databases">
        <title>Genome Sequence of Jannaschia aquimarina DSM28248, a member of the Roseobacter clade.</title>
        <authorList>
            <person name="Voget S."/>
            <person name="Daniel R."/>
        </authorList>
    </citation>
    <scope>NUCLEOTIDE SEQUENCE [LARGE SCALE GENOMIC DNA]</scope>
    <source>
        <strain evidence="1 2">GSW-M26</strain>
    </source>
</reference>
<dbReference type="AlphaFoldDB" id="A0A0D1D2T3"/>
<evidence type="ECO:0000313" key="1">
    <source>
        <dbReference type="EMBL" id="KIT14398.1"/>
    </source>
</evidence>
<evidence type="ECO:0000313" key="2">
    <source>
        <dbReference type="Proteomes" id="UP000032232"/>
    </source>
</evidence>
<gene>
    <name evidence="1" type="ORF">jaqu_38860</name>
</gene>
<keyword evidence="2" id="KW-1185">Reference proteome</keyword>
<dbReference type="OrthoDB" id="7867506at2"/>
<name>A0A0D1D2T3_9RHOB</name>
<protein>
    <submittedName>
        <fullName evidence="1">Uncharacterized protein</fullName>
    </submittedName>
</protein>
<accession>A0A0D1D2T3</accession>
<dbReference type="EMBL" id="JYFE01000076">
    <property type="protein sequence ID" value="KIT14398.1"/>
    <property type="molecule type" value="Genomic_DNA"/>
</dbReference>
<sequence>MAFKNNTNAGRVAKMIDLLRLIEKSASSNRAAPSEIAKMLTPLAETLRPYLPSSCTETLATAPDSPLGRLTPGERASLLLADGASLDQHRHDSPY</sequence>
<dbReference type="Proteomes" id="UP000032232">
    <property type="component" value="Unassembled WGS sequence"/>
</dbReference>
<proteinExistence type="predicted"/>